<evidence type="ECO:0000259" key="10">
    <source>
        <dbReference type="PROSITE" id="PS51146"/>
    </source>
</evidence>
<evidence type="ECO:0000256" key="5">
    <source>
        <dbReference type="ARBA" id="ARBA00022777"/>
    </source>
</evidence>
<dbReference type="InterPro" id="IPR014774">
    <property type="entry name" value="KaiC-like_dom"/>
</dbReference>
<dbReference type="GO" id="GO:0006281">
    <property type="term" value="P:DNA repair"/>
    <property type="evidence" value="ECO:0007669"/>
    <property type="project" value="InterPro"/>
</dbReference>
<evidence type="ECO:0000259" key="8">
    <source>
        <dbReference type="PROSITE" id="PS50162"/>
    </source>
</evidence>
<evidence type="ECO:0000256" key="6">
    <source>
        <dbReference type="ARBA" id="ARBA00022801"/>
    </source>
</evidence>
<evidence type="ECO:0000256" key="4">
    <source>
        <dbReference type="ARBA" id="ARBA00022737"/>
    </source>
</evidence>
<dbReference type="PROSITE" id="PS50162">
    <property type="entry name" value="RECA_2"/>
    <property type="match status" value="1"/>
</dbReference>
<feature type="domain" description="RecA family profile 1" evidence="8">
    <location>
        <begin position="254"/>
        <end position="295"/>
    </location>
</feature>
<dbReference type="GO" id="GO:0004674">
    <property type="term" value="F:protein serine/threonine kinase activity"/>
    <property type="evidence" value="ECO:0007669"/>
    <property type="project" value="UniProtKB-KW"/>
</dbReference>
<dbReference type="EC" id="2.7.11.1" evidence="1"/>
<reference evidence="11" key="1">
    <citation type="submission" date="2018-12" db="EMBL/GenBank/DDBJ databases">
        <title>Novel natural products biosynthetic potential of the class Ktedonobacteria.</title>
        <authorList>
            <person name="Zheng Y."/>
            <person name="Saitou A."/>
            <person name="Wang C.M."/>
            <person name="Toyoda A."/>
            <person name="Minakuchi Y."/>
            <person name="Sekiguchi Y."/>
            <person name="Ueda K."/>
            <person name="Takano H."/>
            <person name="Sakai Y."/>
            <person name="Yokota A."/>
            <person name="Yabe S."/>
        </authorList>
    </citation>
    <scope>NUCLEOTIDE SEQUENCE</scope>
    <source>
        <strain evidence="11">COM3</strain>
    </source>
</reference>
<dbReference type="InterPro" id="IPR051347">
    <property type="entry name" value="Circadian_clock_KaiC-rel"/>
</dbReference>
<dbReference type="PANTHER" id="PTHR42926:SF1">
    <property type="entry name" value="CIRCADIAN CLOCK OSCILLATOR PROTEIN KAIC 1"/>
    <property type="match status" value="1"/>
</dbReference>
<dbReference type="PROSITE" id="PS51146">
    <property type="entry name" value="KAIC"/>
    <property type="match status" value="2"/>
</dbReference>
<dbReference type="PANTHER" id="PTHR42926">
    <property type="match status" value="1"/>
</dbReference>
<evidence type="ECO:0000259" key="9">
    <source>
        <dbReference type="PROSITE" id="PS50206"/>
    </source>
</evidence>
<feature type="domain" description="Rhodanese" evidence="9">
    <location>
        <begin position="325"/>
        <end position="423"/>
    </location>
</feature>
<name>A0A455SI92_9CHLR</name>
<dbReference type="SUPFAM" id="SSF52540">
    <property type="entry name" value="P-loop containing nucleoside triphosphate hydrolases"/>
    <property type="match status" value="2"/>
</dbReference>
<feature type="domain" description="KaiC" evidence="10">
    <location>
        <begin position="20"/>
        <end position="254"/>
    </location>
</feature>
<proteinExistence type="predicted"/>
<dbReference type="GO" id="GO:0140664">
    <property type="term" value="F:ATP-dependent DNA damage sensor activity"/>
    <property type="evidence" value="ECO:0007669"/>
    <property type="project" value="InterPro"/>
</dbReference>
<evidence type="ECO:0000256" key="3">
    <source>
        <dbReference type="ARBA" id="ARBA00022679"/>
    </source>
</evidence>
<keyword evidence="4" id="KW-0677">Repeat</keyword>
<dbReference type="EMBL" id="AP019376">
    <property type="protein sequence ID" value="BBH87446.1"/>
    <property type="molecule type" value="Genomic_DNA"/>
</dbReference>
<dbReference type="GO" id="GO:0003677">
    <property type="term" value="F:DNA binding"/>
    <property type="evidence" value="ECO:0007669"/>
    <property type="project" value="InterPro"/>
</dbReference>
<accession>A0A455SI92</accession>
<dbReference type="InterPro" id="IPR020588">
    <property type="entry name" value="RecA_ATP-bd"/>
</dbReference>
<dbReference type="InterPro" id="IPR010624">
    <property type="entry name" value="KaiC_dom"/>
</dbReference>
<dbReference type="GO" id="GO:0016787">
    <property type="term" value="F:hydrolase activity"/>
    <property type="evidence" value="ECO:0007669"/>
    <property type="project" value="UniProtKB-KW"/>
</dbReference>
<feature type="region of interest" description="Disordered" evidence="7">
    <location>
        <begin position="1"/>
        <end position="21"/>
    </location>
</feature>
<dbReference type="Gene3D" id="3.40.50.300">
    <property type="entry name" value="P-loop containing nucleotide triphosphate hydrolases"/>
    <property type="match status" value="2"/>
</dbReference>
<dbReference type="InterPro" id="IPR003593">
    <property type="entry name" value="AAA+_ATPase"/>
</dbReference>
<dbReference type="InterPro" id="IPR027417">
    <property type="entry name" value="P-loop_NTPase"/>
</dbReference>
<feature type="compositionally biased region" description="Polar residues" evidence="7">
    <location>
        <begin position="9"/>
        <end position="21"/>
    </location>
</feature>
<evidence type="ECO:0000256" key="1">
    <source>
        <dbReference type="ARBA" id="ARBA00012513"/>
    </source>
</evidence>
<evidence type="ECO:0000256" key="2">
    <source>
        <dbReference type="ARBA" id="ARBA00022553"/>
    </source>
</evidence>
<keyword evidence="5 11" id="KW-0418">Kinase</keyword>
<feature type="domain" description="KaiC" evidence="10">
    <location>
        <begin position="256"/>
        <end position="488"/>
    </location>
</feature>
<dbReference type="InterPro" id="IPR001763">
    <property type="entry name" value="Rhodanese-like_dom"/>
</dbReference>
<dbReference type="AlphaFoldDB" id="A0A455SI92"/>
<keyword evidence="6" id="KW-0378">Hydrolase</keyword>
<dbReference type="GO" id="GO:0005524">
    <property type="term" value="F:ATP binding"/>
    <property type="evidence" value="ECO:0007669"/>
    <property type="project" value="InterPro"/>
</dbReference>
<protein>
    <recommendedName>
        <fullName evidence="1">non-specific serine/threonine protein kinase</fullName>
        <ecNumber evidence="1">2.7.11.1</ecNumber>
    </recommendedName>
</protein>
<keyword evidence="3" id="KW-0808">Transferase</keyword>
<keyword evidence="2" id="KW-0597">Phosphoprotein</keyword>
<dbReference type="PROSITE" id="PS50206">
    <property type="entry name" value="RHODANESE_3"/>
    <property type="match status" value="1"/>
</dbReference>
<evidence type="ECO:0000256" key="7">
    <source>
        <dbReference type="SAM" id="MobiDB-lite"/>
    </source>
</evidence>
<dbReference type="SMART" id="SM00382">
    <property type="entry name" value="AAA"/>
    <property type="match status" value="2"/>
</dbReference>
<sequence>MGAKERPHNQATDKQSNTTTRISTGIEGLDEILDGGLIPRQAYLLRGGPGCGKTTLGFHFLHAGKQLGERCLCLTLGETAAALQQNASAIGIDLTDVPILDLSPGIDFFVQNQSYDLFVAADVEREPFSRQLIETVEKIKPQRIFLDAMTQLRYLATDLFQFRKQTLSLLRFLSEQGATILFTSEQSAAMPDDDLQFISDGVFELAYTNSMRTISVSKFRGSDFRGGAHAMKLTPQGMQIFPRLLPEQHSRPFPWETISSGIPSLDELLHGGIERGTISLITGPSGVGKSTLGLQFMKEAAGRGERSIVFTFEERKETLLRRCESINIPIRKMMQRGTLSIQQIEPLHYTADEFAALVRHEVEAQETAIVMIDSISGYRLSLAGADLISHLHALCKYLQNMGIAVLLINEVEAITGEFRATEIGVSYLTDNIIFLRYMEWSGQLRRAIGVLKKRLTDFERSMREISITRYGIQVGKPLIGLQGILTGRLEAHRSHHHNGREQEHDSLL</sequence>
<evidence type="ECO:0000313" key="11">
    <source>
        <dbReference type="EMBL" id="BBH87446.1"/>
    </source>
</evidence>
<dbReference type="InterPro" id="IPR030665">
    <property type="entry name" value="KaiC"/>
</dbReference>
<organism evidence="11">
    <name type="scientific">Thermosporothrix sp. COM3</name>
    <dbReference type="NCBI Taxonomy" id="2490863"/>
    <lineage>
        <taxon>Bacteria</taxon>
        <taxon>Bacillati</taxon>
        <taxon>Chloroflexota</taxon>
        <taxon>Ktedonobacteria</taxon>
        <taxon>Ktedonobacterales</taxon>
        <taxon>Thermosporotrichaceae</taxon>
        <taxon>Thermosporothrix</taxon>
    </lineage>
</organism>
<keyword evidence="11" id="KW-0723">Serine/threonine-protein kinase</keyword>
<dbReference type="Pfam" id="PF06745">
    <property type="entry name" value="ATPase"/>
    <property type="match status" value="2"/>
</dbReference>
<gene>
    <name evidence="11" type="ORF">KTC_21970</name>
</gene>
<dbReference type="PIRSF" id="PIRSF039117">
    <property type="entry name" value="KaiC"/>
    <property type="match status" value="1"/>
</dbReference>